<evidence type="ECO:0000259" key="1">
    <source>
        <dbReference type="Pfam" id="PF03478"/>
    </source>
</evidence>
<dbReference type="InterPro" id="IPR036047">
    <property type="entry name" value="F-box-like_dom_sf"/>
</dbReference>
<organism evidence="3 4">
    <name type="scientific">Turnera subulata</name>
    <dbReference type="NCBI Taxonomy" id="218843"/>
    <lineage>
        <taxon>Eukaryota</taxon>
        <taxon>Viridiplantae</taxon>
        <taxon>Streptophyta</taxon>
        <taxon>Embryophyta</taxon>
        <taxon>Tracheophyta</taxon>
        <taxon>Spermatophyta</taxon>
        <taxon>Magnoliopsida</taxon>
        <taxon>eudicotyledons</taxon>
        <taxon>Gunneridae</taxon>
        <taxon>Pentapetalae</taxon>
        <taxon>rosids</taxon>
        <taxon>fabids</taxon>
        <taxon>Malpighiales</taxon>
        <taxon>Passifloraceae</taxon>
        <taxon>Turnera</taxon>
    </lineage>
</organism>
<evidence type="ECO:0008006" key="5">
    <source>
        <dbReference type="Google" id="ProtNLM"/>
    </source>
</evidence>
<dbReference type="CDD" id="cd09917">
    <property type="entry name" value="F-box_SF"/>
    <property type="match status" value="1"/>
</dbReference>
<sequence>MAPISKNYCWTDLPLDLLEKIGSYLQDSYVDILRFRAVCSSWRSSTPLPPIVPSLKTLPPLVPDDNNKSRHCLLKKLTVFSLQPADDLSGATTPLLLRTLPSKPNSKSEQEDHVIPLEALNYPELGAKYLLDTRDFRVKEIWFDHYLEAVDGSSSDNENPTRGVAVCWGDDFDVCMVMVVTPSSELEMWRTGDDSWAFLDSSDKFVSVVYFNEKFFALDQFGRVLAIDAAKPNSVQEISRDPTTFLENCYEVDFVLVKSLGHLFLVFEDREWFMRTLMLDEVKGEWVRPPRDDESRRERLLFVTLKSSFSIVAKDFPEYNDTWIVYFRDHPFPFHGCCEPPNWVQKFLAQEILFTKFQSCCNIC</sequence>
<protein>
    <recommendedName>
        <fullName evidence="5">F-box domain-containing protein</fullName>
    </recommendedName>
</protein>
<evidence type="ECO:0000259" key="2">
    <source>
        <dbReference type="Pfam" id="PF12937"/>
    </source>
</evidence>
<dbReference type="SUPFAM" id="SSF81383">
    <property type="entry name" value="F-box domain"/>
    <property type="match status" value="1"/>
</dbReference>
<evidence type="ECO:0000313" key="3">
    <source>
        <dbReference type="EMBL" id="KAJ4843210.1"/>
    </source>
</evidence>
<keyword evidence="4" id="KW-1185">Reference proteome</keyword>
<reference evidence="3" key="1">
    <citation type="submission" date="2022-02" db="EMBL/GenBank/DDBJ databases">
        <authorList>
            <person name="Henning P.M."/>
            <person name="McCubbin A.G."/>
            <person name="Shore J.S."/>
        </authorList>
    </citation>
    <scope>NUCLEOTIDE SEQUENCE</scope>
    <source>
        <strain evidence="3">F60SS</strain>
        <tissue evidence="3">Leaves</tissue>
    </source>
</reference>
<dbReference type="AlphaFoldDB" id="A0A9Q0JJP6"/>
<dbReference type="Gene3D" id="1.20.1280.50">
    <property type="match status" value="1"/>
</dbReference>
<dbReference type="Pfam" id="PF03478">
    <property type="entry name" value="Beta-prop_KIB1-4"/>
    <property type="match status" value="1"/>
</dbReference>
<reference evidence="3" key="2">
    <citation type="journal article" date="2023" name="Plants (Basel)">
        <title>Annotation of the Turnera subulata (Passifloraceae) Draft Genome Reveals the S-Locus Evolved after the Divergence of Turneroideae from Passifloroideae in a Stepwise Manner.</title>
        <authorList>
            <person name="Henning P.M."/>
            <person name="Roalson E.H."/>
            <person name="Mir W."/>
            <person name="McCubbin A.G."/>
            <person name="Shore J.S."/>
        </authorList>
    </citation>
    <scope>NUCLEOTIDE SEQUENCE</scope>
    <source>
        <strain evidence="3">F60SS</strain>
    </source>
</reference>
<proteinExistence type="predicted"/>
<dbReference type="PANTHER" id="PTHR47123:SF15">
    <property type="entry name" value="F-BOX PROTEIN SKIP23"/>
    <property type="match status" value="1"/>
</dbReference>
<name>A0A9Q0JJP6_9ROSI</name>
<dbReference type="Proteomes" id="UP001141552">
    <property type="component" value="Unassembled WGS sequence"/>
</dbReference>
<dbReference type="Pfam" id="PF12937">
    <property type="entry name" value="F-box-like"/>
    <property type="match status" value="1"/>
</dbReference>
<dbReference type="PANTHER" id="PTHR47123">
    <property type="entry name" value="F-BOX PROTEIN SKIP23"/>
    <property type="match status" value="1"/>
</dbReference>
<feature type="domain" description="KIB1-4 beta-propeller" evidence="1">
    <location>
        <begin position="172"/>
        <end position="329"/>
    </location>
</feature>
<dbReference type="EMBL" id="JAKUCV010002298">
    <property type="protein sequence ID" value="KAJ4843210.1"/>
    <property type="molecule type" value="Genomic_DNA"/>
</dbReference>
<dbReference type="OrthoDB" id="599103at2759"/>
<evidence type="ECO:0000313" key="4">
    <source>
        <dbReference type="Proteomes" id="UP001141552"/>
    </source>
</evidence>
<dbReference type="InterPro" id="IPR001810">
    <property type="entry name" value="F-box_dom"/>
</dbReference>
<gene>
    <name evidence="3" type="ORF">Tsubulata_011419</name>
</gene>
<accession>A0A9Q0JJP6</accession>
<dbReference type="InterPro" id="IPR051304">
    <property type="entry name" value="SCF_F-box_domain"/>
</dbReference>
<comment type="caution">
    <text evidence="3">The sequence shown here is derived from an EMBL/GenBank/DDBJ whole genome shotgun (WGS) entry which is preliminary data.</text>
</comment>
<feature type="domain" description="F-box" evidence="2">
    <location>
        <begin position="10"/>
        <end position="44"/>
    </location>
</feature>
<dbReference type="InterPro" id="IPR005174">
    <property type="entry name" value="KIB1-4_b-propeller"/>
</dbReference>